<comment type="cofactor">
    <cofactor evidence="2">
        <name>FAD</name>
        <dbReference type="ChEBI" id="CHEBI:57692"/>
    </cofactor>
</comment>
<evidence type="ECO:0000256" key="2">
    <source>
        <dbReference type="ARBA" id="ARBA00001974"/>
    </source>
</evidence>
<evidence type="ECO:0000256" key="1">
    <source>
        <dbReference type="ARBA" id="ARBA00001201"/>
    </source>
</evidence>
<feature type="domain" description="Acyl-CoA oxidase C-terminal" evidence="10">
    <location>
        <begin position="194"/>
        <end position="337"/>
    </location>
</feature>
<evidence type="ECO:0000256" key="6">
    <source>
        <dbReference type="ARBA" id="ARBA00022827"/>
    </source>
</evidence>
<keyword evidence="6" id="KW-0274">FAD</keyword>
<dbReference type="PANTHER" id="PTHR10909">
    <property type="entry name" value="ELECTRON TRANSPORT OXIDOREDUCTASE"/>
    <property type="match status" value="1"/>
</dbReference>
<comment type="caution">
    <text evidence="12">The sequence shown here is derived from an EMBL/GenBank/DDBJ whole genome shotgun (WGS) entry which is preliminary data.</text>
</comment>
<evidence type="ECO:0000256" key="3">
    <source>
        <dbReference type="ARBA" id="ARBA00006288"/>
    </source>
</evidence>
<dbReference type="InterPro" id="IPR036250">
    <property type="entry name" value="AcylCo_DH-like_C"/>
</dbReference>
<dbReference type="GO" id="GO:0055088">
    <property type="term" value="P:lipid homeostasis"/>
    <property type="evidence" value="ECO:0007669"/>
    <property type="project" value="TreeGrafter"/>
</dbReference>
<dbReference type="InterPro" id="IPR002655">
    <property type="entry name" value="Acyl-CoA_oxidase_C"/>
</dbReference>
<evidence type="ECO:0000256" key="5">
    <source>
        <dbReference type="ARBA" id="ARBA00022630"/>
    </source>
</evidence>
<keyword evidence="9" id="KW-0443">Lipid metabolism</keyword>
<dbReference type="FunFam" id="1.20.140.10:FF:000007">
    <property type="entry name" value="Acyl-coenzyme A oxidase"/>
    <property type="match status" value="1"/>
</dbReference>
<keyword evidence="13" id="KW-1185">Reference proteome</keyword>
<evidence type="ECO:0000259" key="11">
    <source>
        <dbReference type="Pfam" id="PF22924"/>
    </source>
</evidence>
<dbReference type="EC" id="1.3.3.6" evidence="4"/>
<evidence type="ECO:0000256" key="4">
    <source>
        <dbReference type="ARBA" id="ARBA00012870"/>
    </source>
</evidence>
<dbReference type="PANTHER" id="PTHR10909:SF250">
    <property type="entry name" value="PEROXISOMAL ACYL-COENZYME A OXIDASE 1"/>
    <property type="match status" value="1"/>
</dbReference>
<dbReference type="GO" id="GO:0071949">
    <property type="term" value="F:FAD binding"/>
    <property type="evidence" value="ECO:0007669"/>
    <property type="project" value="InterPro"/>
</dbReference>
<keyword evidence="7" id="KW-0276">Fatty acid metabolism</keyword>
<evidence type="ECO:0000313" key="12">
    <source>
        <dbReference type="EMBL" id="PNH11730.1"/>
    </source>
</evidence>
<evidence type="ECO:0000259" key="10">
    <source>
        <dbReference type="Pfam" id="PF01756"/>
    </source>
</evidence>
<sequence>MAMTQRVVDQRTLELQRPASDIILSTHVEPMLDIAAERRRCTFNVPELSYVLNGSKELLEKKQQFSDMLAKTSWGDKSQRYFLGREEEYALCTWITADGIEECRRTCGGHGYSKLSGLPTLFQNYVQNVTWEGDNNVLCLQTARHLLKHHASRPAVFAPLRMGGRAAGAHPSSGGNPLVRWYAATARRTSAGSRAGGAAKAHCTHVLHATFLQSVARLEAERAVGPDTAAVLRQLAALFALEQLERGGGLAAVLEDGYLSASQAASARAAHRGLLAALRPNAVALVDAFAFPDYLLHSALGRRDGDVYRGLLDMAAGSPLNASAEGPAWEGVLRPVLAARSRM</sequence>
<organism evidence="12 13">
    <name type="scientific">Tetrabaena socialis</name>
    <dbReference type="NCBI Taxonomy" id="47790"/>
    <lineage>
        <taxon>Eukaryota</taxon>
        <taxon>Viridiplantae</taxon>
        <taxon>Chlorophyta</taxon>
        <taxon>core chlorophytes</taxon>
        <taxon>Chlorophyceae</taxon>
        <taxon>CS clade</taxon>
        <taxon>Chlamydomonadales</taxon>
        <taxon>Tetrabaenaceae</taxon>
        <taxon>Tetrabaena</taxon>
    </lineage>
</organism>
<dbReference type="Gene3D" id="1.20.140.10">
    <property type="entry name" value="Butyryl-CoA Dehydrogenase, subunit A, domain 3"/>
    <property type="match status" value="2"/>
</dbReference>
<dbReference type="InterPro" id="IPR012258">
    <property type="entry name" value="Acyl-CoA_oxidase"/>
</dbReference>
<reference evidence="12 13" key="1">
    <citation type="journal article" date="2017" name="Mol. Biol. Evol.">
        <title>The 4-celled Tetrabaena socialis nuclear genome reveals the essential components for genetic control of cell number at the origin of multicellularity in the volvocine lineage.</title>
        <authorList>
            <person name="Featherston J."/>
            <person name="Arakaki Y."/>
            <person name="Hanschen E.R."/>
            <person name="Ferris P.J."/>
            <person name="Michod R.E."/>
            <person name="Olson B.J.S.C."/>
            <person name="Nozaki H."/>
            <person name="Durand P.M."/>
        </authorList>
    </citation>
    <scope>NUCLEOTIDE SEQUENCE [LARGE SCALE GENOMIC DNA]</scope>
    <source>
        <strain evidence="12 13">NIES-571</strain>
    </source>
</reference>
<keyword evidence="5" id="KW-0285">Flavoprotein</keyword>
<dbReference type="GO" id="GO:0005777">
    <property type="term" value="C:peroxisome"/>
    <property type="evidence" value="ECO:0007669"/>
    <property type="project" value="InterPro"/>
</dbReference>
<dbReference type="GO" id="GO:0005504">
    <property type="term" value="F:fatty acid binding"/>
    <property type="evidence" value="ECO:0007669"/>
    <property type="project" value="TreeGrafter"/>
</dbReference>
<feature type="domain" description="Acyl-CoA oxidase C-alpha1" evidence="11">
    <location>
        <begin position="90"/>
        <end position="147"/>
    </location>
</feature>
<proteinExistence type="inferred from homology"/>
<keyword evidence="8" id="KW-0560">Oxidoreductase</keyword>
<accession>A0A2J8AGT1</accession>
<evidence type="ECO:0000256" key="9">
    <source>
        <dbReference type="ARBA" id="ARBA00023098"/>
    </source>
</evidence>
<dbReference type="OrthoDB" id="538336at2759"/>
<evidence type="ECO:0000256" key="8">
    <source>
        <dbReference type="ARBA" id="ARBA00023002"/>
    </source>
</evidence>
<dbReference type="InterPro" id="IPR055060">
    <property type="entry name" value="ACOX_C_alpha1"/>
</dbReference>
<comment type="catalytic activity">
    <reaction evidence="1">
        <text>a 2,3-saturated acyl-CoA + O2 = a (2E)-enoyl-CoA + H2O2</text>
        <dbReference type="Rhea" id="RHEA:38959"/>
        <dbReference type="ChEBI" id="CHEBI:15379"/>
        <dbReference type="ChEBI" id="CHEBI:16240"/>
        <dbReference type="ChEBI" id="CHEBI:58856"/>
        <dbReference type="ChEBI" id="CHEBI:65111"/>
        <dbReference type="EC" id="1.3.3.6"/>
    </reaction>
</comment>
<protein>
    <recommendedName>
        <fullName evidence="4">acyl-CoA oxidase</fullName>
        <ecNumber evidence="4">1.3.3.6</ecNumber>
    </recommendedName>
</protein>
<dbReference type="AlphaFoldDB" id="A0A2J8AGT1"/>
<dbReference type="Pfam" id="PF22924">
    <property type="entry name" value="ACOX_C_alpha1"/>
    <property type="match status" value="1"/>
</dbReference>
<dbReference type="GO" id="GO:0033540">
    <property type="term" value="P:fatty acid beta-oxidation using acyl-CoA oxidase"/>
    <property type="evidence" value="ECO:0007669"/>
    <property type="project" value="TreeGrafter"/>
</dbReference>
<dbReference type="Proteomes" id="UP000236333">
    <property type="component" value="Unassembled WGS sequence"/>
</dbReference>
<dbReference type="Pfam" id="PF01756">
    <property type="entry name" value="ACOX"/>
    <property type="match status" value="1"/>
</dbReference>
<evidence type="ECO:0000256" key="7">
    <source>
        <dbReference type="ARBA" id="ARBA00022832"/>
    </source>
</evidence>
<dbReference type="EMBL" id="PGGS01000023">
    <property type="protein sequence ID" value="PNH11730.1"/>
    <property type="molecule type" value="Genomic_DNA"/>
</dbReference>
<dbReference type="GO" id="GO:0003997">
    <property type="term" value="F:acyl-CoA oxidase activity"/>
    <property type="evidence" value="ECO:0007669"/>
    <property type="project" value="UniProtKB-EC"/>
</dbReference>
<name>A0A2J8AGT1_9CHLO</name>
<dbReference type="SUPFAM" id="SSF47203">
    <property type="entry name" value="Acyl-CoA dehydrogenase C-terminal domain-like"/>
    <property type="match status" value="2"/>
</dbReference>
<gene>
    <name evidence="12" type="ORF">TSOC_001406</name>
</gene>
<evidence type="ECO:0000313" key="13">
    <source>
        <dbReference type="Proteomes" id="UP000236333"/>
    </source>
</evidence>
<comment type="similarity">
    <text evidence="3">Belongs to the acyl-CoA oxidase family.</text>
</comment>